<proteinExistence type="predicted"/>
<reference evidence="2" key="1">
    <citation type="journal article" date="2023" name="Mol. Phylogenet. Evol.">
        <title>Genome-scale phylogeny and comparative genomics of the fungal order Sordariales.</title>
        <authorList>
            <person name="Hensen N."/>
            <person name="Bonometti L."/>
            <person name="Westerberg I."/>
            <person name="Brannstrom I.O."/>
            <person name="Guillou S."/>
            <person name="Cros-Aarteil S."/>
            <person name="Calhoun S."/>
            <person name="Haridas S."/>
            <person name="Kuo A."/>
            <person name="Mondo S."/>
            <person name="Pangilinan J."/>
            <person name="Riley R."/>
            <person name="LaButti K."/>
            <person name="Andreopoulos B."/>
            <person name="Lipzen A."/>
            <person name="Chen C."/>
            <person name="Yan M."/>
            <person name="Daum C."/>
            <person name="Ng V."/>
            <person name="Clum A."/>
            <person name="Steindorff A."/>
            <person name="Ohm R.A."/>
            <person name="Martin F."/>
            <person name="Silar P."/>
            <person name="Natvig D.O."/>
            <person name="Lalanne C."/>
            <person name="Gautier V."/>
            <person name="Ament-Velasquez S.L."/>
            <person name="Kruys A."/>
            <person name="Hutchinson M.I."/>
            <person name="Powell A.J."/>
            <person name="Barry K."/>
            <person name="Miller A.N."/>
            <person name="Grigoriev I.V."/>
            <person name="Debuchy R."/>
            <person name="Gladieux P."/>
            <person name="Hiltunen Thoren M."/>
            <person name="Johannesson H."/>
        </authorList>
    </citation>
    <scope>NUCLEOTIDE SEQUENCE</scope>
    <source>
        <strain evidence="2">PSN243</strain>
    </source>
</reference>
<keyword evidence="3" id="KW-1185">Reference proteome</keyword>
<evidence type="ECO:0000259" key="1">
    <source>
        <dbReference type="Pfam" id="PF06985"/>
    </source>
</evidence>
<accession>A0AAV9GTB1</accession>
<comment type="caution">
    <text evidence="2">The sequence shown here is derived from an EMBL/GenBank/DDBJ whole genome shotgun (WGS) entry which is preliminary data.</text>
</comment>
<dbReference type="Proteomes" id="UP001321760">
    <property type="component" value="Unassembled WGS sequence"/>
</dbReference>
<dbReference type="InterPro" id="IPR052895">
    <property type="entry name" value="HetReg/Transcr_Mod"/>
</dbReference>
<evidence type="ECO:0000313" key="2">
    <source>
        <dbReference type="EMBL" id="KAK4450871.1"/>
    </source>
</evidence>
<dbReference type="EMBL" id="MU865930">
    <property type="protein sequence ID" value="KAK4450871.1"/>
    <property type="molecule type" value="Genomic_DNA"/>
</dbReference>
<dbReference type="Pfam" id="PF26639">
    <property type="entry name" value="Het-6_barrel"/>
    <property type="match status" value="1"/>
</dbReference>
<dbReference type="PANTHER" id="PTHR24148">
    <property type="entry name" value="ANKYRIN REPEAT DOMAIN-CONTAINING PROTEIN 39 HOMOLOG-RELATED"/>
    <property type="match status" value="1"/>
</dbReference>
<dbReference type="InterPro" id="IPR010730">
    <property type="entry name" value="HET"/>
</dbReference>
<reference evidence="2" key="2">
    <citation type="submission" date="2023-05" db="EMBL/GenBank/DDBJ databases">
        <authorList>
            <consortium name="Lawrence Berkeley National Laboratory"/>
            <person name="Steindorff A."/>
            <person name="Hensen N."/>
            <person name="Bonometti L."/>
            <person name="Westerberg I."/>
            <person name="Brannstrom I.O."/>
            <person name="Guillou S."/>
            <person name="Cros-Aarteil S."/>
            <person name="Calhoun S."/>
            <person name="Haridas S."/>
            <person name="Kuo A."/>
            <person name="Mondo S."/>
            <person name="Pangilinan J."/>
            <person name="Riley R."/>
            <person name="Labutti K."/>
            <person name="Andreopoulos B."/>
            <person name="Lipzen A."/>
            <person name="Chen C."/>
            <person name="Yanf M."/>
            <person name="Daum C."/>
            <person name="Ng V."/>
            <person name="Clum A."/>
            <person name="Ohm R."/>
            <person name="Martin F."/>
            <person name="Silar P."/>
            <person name="Natvig D."/>
            <person name="Lalanne C."/>
            <person name="Gautier V."/>
            <person name="Ament-Velasquez S.L."/>
            <person name="Kruys A."/>
            <person name="Hutchinson M.I."/>
            <person name="Powell A.J."/>
            <person name="Barry K."/>
            <person name="Miller A.N."/>
            <person name="Grigoriev I.V."/>
            <person name="Debuchy R."/>
            <person name="Gladieux P."/>
            <person name="Thoren M.H."/>
            <person name="Johannesson H."/>
        </authorList>
    </citation>
    <scope>NUCLEOTIDE SEQUENCE</scope>
    <source>
        <strain evidence="2">PSN243</strain>
    </source>
</reference>
<protein>
    <submittedName>
        <fullName evidence="2">Heterokaryon incompatibility protein-domain-containing protein</fullName>
    </submittedName>
</protein>
<dbReference type="AlphaFoldDB" id="A0AAV9GTB1"/>
<organism evidence="2 3">
    <name type="scientific">Podospora aff. communis PSN243</name>
    <dbReference type="NCBI Taxonomy" id="3040156"/>
    <lineage>
        <taxon>Eukaryota</taxon>
        <taxon>Fungi</taxon>
        <taxon>Dikarya</taxon>
        <taxon>Ascomycota</taxon>
        <taxon>Pezizomycotina</taxon>
        <taxon>Sordariomycetes</taxon>
        <taxon>Sordariomycetidae</taxon>
        <taxon>Sordariales</taxon>
        <taxon>Podosporaceae</taxon>
        <taxon>Podospora</taxon>
    </lineage>
</organism>
<evidence type="ECO:0000313" key="3">
    <source>
        <dbReference type="Proteomes" id="UP001321760"/>
    </source>
</evidence>
<sequence>MTIYTPLSRQRREIRTLVLDAGFGDDLIRCSLRVASLDDDPQYEALSYVWGPREPAASIDLDGQQFGITKNLHAALKRLRRPDSQRTLWVDAICINQSDNTEKSVQVFMMDDIYRNTPEALLWLGEEPTAPVPTVSAEQGQQVDELILQTDKYLADLVTALDGWQDTGIGPQEASLWASVQAPLPALEPDTFRITATRPHVWSGAEADMDSIAAALTDPTLANDSIFHAFALFRLLADESKHIHSIPYLALEPSSQQTMFTHARRAAHFLTTLPWWSRIWTVQECILPPNATLLYGPVSMPWHLILTGIRNFCVHRNTCCEGVPGVRDMLNLQVETGTDLWELGLLVQGTIGLSLRELLPRFRHRGATDPRDKVYGLLALVDGLSGEKKIEPDYTKSVVEVYTDTVTHILREDRSLDVLYRLPEMEEHKRLEGLPSWVVDLSQSANPGAALERVKYMLPLYNAGQSIGVPGFQVFGSDGDKGIGRVLALRGVKVDALKRASTIMMGTTESSMLDTLRWWRGVAEEEVGQEDKEWEMKFARTITGDMAMMDPGMVSRPPSFKRTTDASGQAVKAWMDSIMDPSAELVGNQDGVGRVSHAVKMATQMRAFVISKKGRMGLVPNMARMTFPRPDEIFVFPGARTPLILRDVGLRDVPGVGLRNCYTFLGDCYLHGVMDGEAAHEIQEEKQTVYII</sequence>
<name>A0AAV9GTB1_9PEZI</name>
<dbReference type="Pfam" id="PF06985">
    <property type="entry name" value="HET"/>
    <property type="match status" value="1"/>
</dbReference>
<gene>
    <name evidence="2" type="ORF">QBC34DRAFT_459158</name>
</gene>
<feature type="domain" description="Heterokaryon incompatibility" evidence="1">
    <location>
        <begin position="43"/>
        <end position="131"/>
    </location>
</feature>
<dbReference type="PANTHER" id="PTHR24148:SF64">
    <property type="entry name" value="HETEROKARYON INCOMPATIBILITY DOMAIN-CONTAINING PROTEIN"/>
    <property type="match status" value="1"/>
</dbReference>